<dbReference type="Gene3D" id="3.40.50.620">
    <property type="entry name" value="HUPs"/>
    <property type="match status" value="1"/>
</dbReference>
<keyword evidence="5 15" id="KW-0547">Nucleotide-binding</keyword>
<dbReference type="PANTHER" id="PTHR43326:SF1">
    <property type="entry name" value="METHIONINE--TRNA LIGASE, MITOCHONDRIAL"/>
    <property type="match status" value="1"/>
</dbReference>
<dbReference type="GO" id="GO:0005759">
    <property type="term" value="C:mitochondrial matrix"/>
    <property type="evidence" value="ECO:0007669"/>
    <property type="project" value="UniProtKB-SubCell"/>
</dbReference>
<feature type="region of interest" description="Disordered" evidence="16">
    <location>
        <begin position="18"/>
        <end position="50"/>
    </location>
</feature>
<dbReference type="InterPro" id="IPR033911">
    <property type="entry name" value="MetRS_core"/>
</dbReference>
<evidence type="ECO:0000313" key="19">
    <source>
        <dbReference type="Ensembl" id="ENSVKKP00000017458.1"/>
    </source>
</evidence>
<dbReference type="NCBIfam" id="TIGR00398">
    <property type="entry name" value="metG"/>
    <property type="match status" value="1"/>
</dbReference>
<evidence type="ECO:0000256" key="4">
    <source>
        <dbReference type="ARBA" id="ARBA00022598"/>
    </source>
</evidence>
<evidence type="ECO:0000313" key="20">
    <source>
        <dbReference type="Proteomes" id="UP000694545"/>
    </source>
</evidence>
<keyword evidence="8" id="KW-0809">Transit peptide</keyword>
<dbReference type="Pfam" id="PF09334">
    <property type="entry name" value="tRNA-synt_1g"/>
    <property type="match status" value="1"/>
</dbReference>
<dbReference type="InterPro" id="IPR041872">
    <property type="entry name" value="Anticodon_Met"/>
</dbReference>
<dbReference type="AlphaFoldDB" id="A0A8D2L5Z2"/>
<evidence type="ECO:0000256" key="11">
    <source>
        <dbReference type="ARBA" id="ARBA00026124"/>
    </source>
</evidence>
<evidence type="ECO:0000256" key="15">
    <source>
        <dbReference type="RuleBase" id="RU363039"/>
    </source>
</evidence>
<dbReference type="InterPro" id="IPR023457">
    <property type="entry name" value="Met-tRNA_synth_2"/>
</dbReference>
<evidence type="ECO:0000256" key="6">
    <source>
        <dbReference type="ARBA" id="ARBA00022840"/>
    </source>
</evidence>
<dbReference type="Gene3D" id="2.170.220.10">
    <property type="match status" value="1"/>
</dbReference>
<evidence type="ECO:0000256" key="3">
    <source>
        <dbReference type="ARBA" id="ARBA00012838"/>
    </source>
</evidence>
<organism evidence="19 20">
    <name type="scientific">Varanus komodoensis</name>
    <name type="common">Komodo dragon</name>
    <dbReference type="NCBI Taxonomy" id="61221"/>
    <lineage>
        <taxon>Eukaryota</taxon>
        <taxon>Metazoa</taxon>
        <taxon>Chordata</taxon>
        <taxon>Craniata</taxon>
        <taxon>Vertebrata</taxon>
        <taxon>Euteleostomi</taxon>
        <taxon>Lepidosauria</taxon>
        <taxon>Squamata</taxon>
        <taxon>Bifurcata</taxon>
        <taxon>Unidentata</taxon>
        <taxon>Episquamata</taxon>
        <taxon>Toxicofera</taxon>
        <taxon>Anguimorpha</taxon>
        <taxon>Paleoanguimorpha</taxon>
        <taxon>Varanoidea</taxon>
        <taxon>Varanidae</taxon>
        <taxon>Varanus</taxon>
    </lineage>
</organism>
<sequence length="601" mass="67526">MRLLPASAARRLPRAAAAASSAFGQRPSRPCHAPGGSRGSGARSTPGAGRPRRLISTPIFYVNGPPHIGHLYSALLADALHRHRELLLGHGGGRFATGTDEHGLKIQMAAVAAGTSPEQFCNHISAKFQELFTQAGISYTDFIRTTEPRHKQAVEHFWATLQDRGWLYQAQYKGWYCTAEESFLTASQVTEHQDAQGRKQVVSLESGHQAHWTTEENYMFRLSAFQEPLLRWFQKRKTAIAPEPFHQQVLQWLEQDLPDLSVSRDRNRLWWGIPVPGDPTQTIYVWVDALVNYLTVLGYPNGHRACWPAACHLVGKDILKFHAVYWPALLMAVGLDPPEQILVHSHWTVQGQKMSKSVGNVVDPGACFQRYSVDGFRYFLLRQGVPEHDGDYYDEKAVKLINSELADALGGLLNRCTARSLNPSGIYPGFSEACFPRDSRGSGKASDEDYKLVAMVEALPGQVSHHFEHFQIYKALEAIMDCVRHTNGFVQRHAPWKLSPEDLGQLQWRDTILHITLECLRVYGTLLQPVIPAIADKLLTRLGVGPTERSLSSMNFLSRYQGKQCHFEGRRFGPDVGLLFPRLETNRSSKEPYILKSNYPE</sequence>
<dbReference type="FunFam" id="1.10.730.10:FF:000022">
    <property type="entry name" value="Methionyl-tRNA synthetase 2, mitochondrial"/>
    <property type="match status" value="1"/>
</dbReference>
<reference evidence="19" key="2">
    <citation type="submission" date="2025-09" db="UniProtKB">
        <authorList>
            <consortium name="Ensembl"/>
        </authorList>
    </citation>
    <scope>IDENTIFICATION</scope>
</reference>
<dbReference type="Proteomes" id="UP000694545">
    <property type="component" value="Unplaced"/>
</dbReference>
<evidence type="ECO:0000256" key="7">
    <source>
        <dbReference type="ARBA" id="ARBA00022917"/>
    </source>
</evidence>
<dbReference type="InterPro" id="IPR015413">
    <property type="entry name" value="Methionyl/Leucyl_tRNA_Synth"/>
</dbReference>
<dbReference type="Gene3D" id="1.10.730.10">
    <property type="entry name" value="Isoleucyl-tRNA Synthetase, Domain 1"/>
    <property type="match status" value="1"/>
</dbReference>
<dbReference type="InterPro" id="IPR014729">
    <property type="entry name" value="Rossmann-like_a/b/a_fold"/>
</dbReference>
<dbReference type="PANTHER" id="PTHR43326">
    <property type="entry name" value="METHIONYL-TRNA SYNTHETASE"/>
    <property type="match status" value="1"/>
</dbReference>
<dbReference type="CDD" id="cd07957">
    <property type="entry name" value="Anticodon_Ia_Met"/>
    <property type="match status" value="1"/>
</dbReference>
<dbReference type="GO" id="GO:0004825">
    <property type="term" value="F:methionine-tRNA ligase activity"/>
    <property type="evidence" value="ECO:0007669"/>
    <property type="project" value="UniProtKB-EC"/>
</dbReference>
<feature type="domain" description="Methionyl-tRNA synthetase anticodon-binding" evidence="18">
    <location>
        <begin position="443"/>
        <end position="545"/>
    </location>
</feature>
<evidence type="ECO:0000256" key="2">
    <source>
        <dbReference type="ARBA" id="ARBA00005594"/>
    </source>
</evidence>
<keyword evidence="6 15" id="KW-0067">ATP-binding</keyword>
<name>A0A8D2L5Z2_VARKO</name>
<evidence type="ECO:0000256" key="5">
    <source>
        <dbReference type="ARBA" id="ARBA00022741"/>
    </source>
</evidence>
<comment type="catalytic activity">
    <reaction evidence="14">
        <text>tRNA(Met) + L-methionine + ATP = L-methionyl-tRNA(Met) + AMP + diphosphate</text>
        <dbReference type="Rhea" id="RHEA:13481"/>
        <dbReference type="Rhea" id="RHEA-COMP:9667"/>
        <dbReference type="Rhea" id="RHEA-COMP:9698"/>
        <dbReference type="ChEBI" id="CHEBI:30616"/>
        <dbReference type="ChEBI" id="CHEBI:33019"/>
        <dbReference type="ChEBI" id="CHEBI:57844"/>
        <dbReference type="ChEBI" id="CHEBI:78442"/>
        <dbReference type="ChEBI" id="CHEBI:78530"/>
        <dbReference type="ChEBI" id="CHEBI:456215"/>
        <dbReference type="EC" id="6.1.1.10"/>
    </reaction>
</comment>
<dbReference type="FunFam" id="2.170.220.10:FF:000001">
    <property type="entry name" value="methionine--tRNA ligase, mitochondrial"/>
    <property type="match status" value="1"/>
</dbReference>
<comment type="subcellular location">
    <subcellularLocation>
        <location evidence="1">Mitochondrion matrix</location>
    </subcellularLocation>
</comment>
<keyword evidence="7 15" id="KW-0648">Protein biosynthesis</keyword>
<evidence type="ECO:0000256" key="8">
    <source>
        <dbReference type="ARBA" id="ARBA00022946"/>
    </source>
</evidence>
<evidence type="ECO:0000259" key="17">
    <source>
        <dbReference type="Pfam" id="PF09334"/>
    </source>
</evidence>
<reference evidence="19" key="1">
    <citation type="submission" date="2025-08" db="UniProtKB">
        <authorList>
            <consortium name="Ensembl"/>
        </authorList>
    </citation>
    <scope>IDENTIFICATION</scope>
</reference>
<evidence type="ECO:0000256" key="10">
    <source>
        <dbReference type="ARBA" id="ARBA00023146"/>
    </source>
</evidence>
<protein>
    <recommendedName>
        <fullName evidence="11">Methionine--tRNA ligase, mitochondrial</fullName>
        <ecNumber evidence="3">6.1.1.10</ecNumber>
    </recommendedName>
    <alternativeName>
        <fullName evidence="12">Methionyl-tRNA synthetase 2</fullName>
    </alternativeName>
    <alternativeName>
        <fullName evidence="13">Mitochondrial methionyl-tRNA synthetase</fullName>
    </alternativeName>
</protein>
<evidence type="ECO:0000256" key="1">
    <source>
        <dbReference type="ARBA" id="ARBA00004305"/>
    </source>
</evidence>
<evidence type="ECO:0000256" key="12">
    <source>
        <dbReference type="ARBA" id="ARBA00029831"/>
    </source>
</evidence>
<dbReference type="Ensembl" id="ENSVKKT00000017893.1">
    <property type="protein sequence ID" value="ENSVKKP00000017458.1"/>
    <property type="gene ID" value="ENSVKKG00000011938.1"/>
</dbReference>
<dbReference type="InterPro" id="IPR014758">
    <property type="entry name" value="Met-tRNA_synth"/>
</dbReference>
<dbReference type="CDD" id="cd00814">
    <property type="entry name" value="MetRS_core"/>
    <property type="match status" value="1"/>
</dbReference>
<evidence type="ECO:0000256" key="13">
    <source>
        <dbReference type="ARBA" id="ARBA00030331"/>
    </source>
</evidence>
<dbReference type="GO" id="GO:0005524">
    <property type="term" value="F:ATP binding"/>
    <property type="evidence" value="ECO:0007669"/>
    <property type="project" value="UniProtKB-KW"/>
</dbReference>
<comment type="similarity">
    <text evidence="2 15">Belongs to the class-I aminoacyl-tRNA synthetase family.</text>
</comment>
<feature type="compositionally biased region" description="Low complexity" evidence="16">
    <location>
        <begin position="40"/>
        <end position="49"/>
    </location>
</feature>
<evidence type="ECO:0000256" key="14">
    <source>
        <dbReference type="ARBA" id="ARBA00047364"/>
    </source>
</evidence>
<proteinExistence type="inferred from homology"/>
<keyword evidence="4 15" id="KW-0436">Ligase</keyword>
<dbReference type="EC" id="6.1.1.10" evidence="3"/>
<keyword evidence="9" id="KW-0496">Mitochondrion</keyword>
<keyword evidence="10 15" id="KW-0030">Aminoacyl-tRNA synthetase</keyword>
<evidence type="ECO:0000256" key="9">
    <source>
        <dbReference type="ARBA" id="ARBA00023128"/>
    </source>
</evidence>
<evidence type="ECO:0000259" key="18">
    <source>
        <dbReference type="Pfam" id="PF19303"/>
    </source>
</evidence>
<dbReference type="OMA" id="NMFLPDR"/>
<dbReference type="GO" id="GO:0006431">
    <property type="term" value="P:methionyl-tRNA aminoacylation"/>
    <property type="evidence" value="ECO:0007669"/>
    <property type="project" value="InterPro"/>
</dbReference>
<accession>A0A8D2L5Z2</accession>
<dbReference type="Pfam" id="PF19303">
    <property type="entry name" value="Anticodon_3"/>
    <property type="match status" value="1"/>
</dbReference>
<keyword evidence="20" id="KW-1185">Reference proteome</keyword>
<dbReference type="SUPFAM" id="SSF47323">
    <property type="entry name" value="Anticodon-binding domain of a subclass of class I aminoacyl-tRNA synthetases"/>
    <property type="match status" value="1"/>
</dbReference>
<dbReference type="PRINTS" id="PR01041">
    <property type="entry name" value="TRNASYNTHMET"/>
</dbReference>
<dbReference type="InterPro" id="IPR009080">
    <property type="entry name" value="tRNAsynth_Ia_anticodon-bd"/>
</dbReference>
<dbReference type="SUPFAM" id="SSF52374">
    <property type="entry name" value="Nucleotidylyl transferase"/>
    <property type="match status" value="1"/>
</dbReference>
<evidence type="ECO:0000256" key="16">
    <source>
        <dbReference type="SAM" id="MobiDB-lite"/>
    </source>
</evidence>
<feature type="domain" description="Methionyl/Leucyl tRNA synthetase" evidence="17">
    <location>
        <begin position="54"/>
        <end position="416"/>
    </location>
</feature>